<dbReference type="InterPro" id="IPR001736">
    <property type="entry name" value="PLipase_D/transphosphatidylase"/>
</dbReference>
<dbReference type="SUPFAM" id="SSF56024">
    <property type="entry name" value="Phospholipase D/nuclease"/>
    <property type="match status" value="1"/>
</dbReference>
<proteinExistence type="predicted"/>
<dbReference type="Pfam" id="PF00614">
    <property type="entry name" value="PLDc"/>
    <property type="match status" value="1"/>
</dbReference>
<sequence>MNNRTHRKLLVVDGRTGFTGGVGIAPEWTGDA</sequence>
<dbReference type="EMBL" id="QJTC01000021">
    <property type="protein sequence ID" value="PYE75002.1"/>
    <property type="molecule type" value="Genomic_DNA"/>
</dbReference>
<dbReference type="PROSITE" id="PS50035">
    <property type="entry name" value="PLD"/>
    <property type="match status" value="1"/>
</dbReference>
<feature type="domain" description="PLD phosphodiesterase" evidence="1">
    <location>
        <begin position="1"/>
        <end position="28"/>
    </location>
</feature>
<protein>
    <recommendedName>
        <fullName evidence="1">PLD phosphodiesterase domain-containing protein</fullName>
    </recommendedName>
</protein>
<dbReference type="AlphaFoldDB" id="A0A318SJ04"/>
<reference evidence="2 3" key="1">
    <citation type="submission" date="2018-06" db="EMBL/GenBank/DDBJ databases">
        <title>Genomic Encyclopedia of Type Strains, Phase III (KMG-III): the genomes of soil and plant-associated and newly described type strains.</title>
        <authorList>
            <person name="Whitman W."/>
        </authorList>
    </citation>
    <scope>NUCLEOTIDE SEQUENCE [LARGE SCALE GENOMIC DNA]</scope>
    <source>
        <strain evidence="2 3">CECT 7646</strain>
    </source>
</reference>
<accession>A0A318SJ04</accession>
<evidence type="ECO:0000313" key="2">
    <source>
        <dbReference type="EMBL" id="PYE75002.1"/>
    </source>
</evidence>
<comment type="caution">
    <text evidence="2">The sequence shown here is derived from an EMBL/GenBank/DDBJ whole genome shotgun (WGS) entry which is preliminary data.</text>
</comment>
<dbReference type="GO" id="GO:0006793">
    <property type="term" value="P:phosphorus metabolic process"/>
    <property type="evidence" value="ECO:0007669"/>
    <property type="project" value="UniProtKB-ARBA"/>
</dbReference>
<dbReference type="Gene3D" id="3.30.870.10">
    <property type="entry name" value="Endonuclease Chain A"/>
    <property type="match status" value="1"/>
</dbReference>
<dbReference type="Proteomes" id="UP000247540">
    <property type="component" value="Unassembled WGS sequence"/>
</dbReference>
<organism evidence="2 3">
    <name type="scientific">Xylophilus ampelinus</name>
    <dbReference type="NCBI Taxonomy" id="54067"/>
    <lineage>
        <taxon>Bacteria</taxon>
        <taxon>Pseudomonadati</taxon>
        <taxon>Pseudomonadota</taxon>
        <taxon>Betaproteobacteria</taxon>
        <taxon>Burkholderiales</taxon>
        <taxon>Xylophilus</taxon>
    </lineage>
</organism>
<evidence type="ECO:0000313" key="3">
    <source>
        <dbReference type="Proteomes" id="UP000247540"/>
    </source>
</evidence>
<keyword evidence="3" id="KW-1185">Reference proteome</keyword>
<evidence type="ECO:0000259" key="1">
    <source>
        <dbReference type="PROSITE" id="PS50035"/>
    </source>
</evidence>
<gene>
    <name evidence="2" type="ORF">DFQ15_12123</name>
</gene>
<name>A0A318SJ04_9BURK</name>
<dbReference type="GO" id="GO:0003824">
    <property type="term" value="F:catalytic activity"/>
    <property type="evidence" value="ECO:0007669"/>
    <property type="project" value="InterPro"/>
</dbReference>